<dbReference type="InterPro" id="IPR013740">
    <property type="entry name" value="Redoxin"/>
</dbReference>
<evidence type="ECO:0000256" key="4">
    <source>
        <dbReference type="ARBA" id="ARBA00022748"/>
    </source>
</evidence>
<accession>A0A2X4UWG2</accession>
<keyword evidence="10" id="KW-1185">Reference proteome</keyword>
<reference evidence="9 10" key="1">
    <citation type="submission" date="2018-06" db="EMBL/GenBank/DDBJ databases">
        <authorList>
            <consortium name="Pathogen Informatics"/>
            <person name="Doyle S."/>
        </authorList>
    </citation>
    <scope>NUCLEOTIDE SEQUENCE [LARGE SCALE GENOMIC DNA]</scope>
    <source>
        <strain evidence="9 10">NCTC12151</strain>
    </source>
</reference>
<dbReference type="InterPro" id="IPR050553">
    <property type="entry name" value="Thioredoxin_ResA/DsbE_sf"/>
</dbReference>
<evidence type="ECO:0000256" key="3">
    <source>
        <dbReference type="ARBA" id="ARBA00013827"/>
    </source>
</evidence>
<dbReference type="EMBL" id="LS483470">
    <property type="protein sequence ID" value="SQI44187.1"/>
    <property type="molecule type" value="Genomic_DNA"/>
</dbReference>
<comment type="subcellular location">
    <subcellularLocation>
        <location evidence="1">Cell inner membrane</location>
        <topology evidence="1">Single-pass membrane protein</topology>
        <orientation evidence="1">Periplasmic side</orientation>
    </subcellularLocation>
</comment>
<dbReference type="PROSITE" id="PS00194">
    <property type="entry name" value="THIOREDOXIN_1"/>
    <property type="match status" value="1"/>
</dbReference>
<evidence type="ECO:0000256" key="1">
    <source>
        <dbReference type="ARBA" id="ARBA00004383"/>
    </source>
</evidence>
<dbReference type="PROSITE" id="PS51352">
    <property type="entry name" value="THIOREDOXIN_2"/>
    <property type="match status" value="1"/>
</dbReference>
<dbReference type="OrthoDB" id="9799347at2"/>
<keyword evidence="5" id="KW-1015">Disulfide bond</keyword>
<dbReference type="PANTHER" id="PTHR42852">
    <property type="entry name" value="THIOL:DISULFIDE INTERCHANGE PROTEIN DSBE"/>
    <property type="match status" value="1"/>
</dbReference>
<dbReference type="RefSeq" id="WP_111741780.1">
    <property type="nucleotide sequence ID" value="NZ_LR698987.1"/>
</dbReference>
<keyword evidence="4" id="KW-0201">Cytochrome c-type biogenesis</keyword>
<dbReference type="Gene3D" id="3.40.30.10">
    <property type="entry name" value="Glutaredoxin"/>
    <property type="match status" value="1"/>
</dbReference>
<evidence type="ECO:0000256" key="6">
    <source>
        <dbReference type="ARBA" id="ARBA00023284"/>
    </source>
</evidence>
<sequence>MTRLKLFIPLLLVAVLGIALFIGLQKDPHQLGLIQQDKPMPAFVADDLLLRNRTFSERDFQGQITVLNVWASWCPSCKSEFSFLKEIGQQGEFTLFGLNYRDTRAAAMKVLNELGNPYFRSVYDPEGKLAMELGVYGTPETYLIDARGVVRYRYSGELNADVWKAEFVPKIEALIKGESRP</sequence>
<dbReference type="PANTHER" id="PTHR42852:SF6">
    <property type="entry name" value="THIOL:DISULFIDE INTERCHANGE PROTEIN DSBE"/>
    <property type="match status" value="1"/>
</dbReference>
<dbReference type="Pfam" id="PF08534">
    <property type="entry name" value="Redoxin"/>
    <property type="match status" value="1"/>
</dbReference>
<dbReference type="InterPro" id="IPR036249">
    <property type="entry name" value="Thioredoxin-like_sf"/>
</dbReference>
<evidence type="ECO:0000313" key="10">
    <source>
        <dbReference type="Proteomes" id="UP000249005"/>
    </source>
</evidence>
<dbReference type="NCBIfam" id="TIGR00385">
    <property type="entry name" value="dsbE"/>
    <property type="match status" value="1"/>
</dbReference>
<name>A0A2X4UWG2_9GAMM</name>
<dbReference type="CDD" id="cd03010">
    <property type="entry name" value="TlpA_like_DsbE"/>
    <property type="match status" value="1"/>
</dbReference>
<evidence type="ECO:0000313" key="9">
    <source>
        <dbReference type="EMBL" id="SQI44187.1"/>
    </source>
</evidence>
<evidence type="ECO:0000256" key="7">
    <source>
        <dbReference type="ARBA" id="ARBA00032826"/>
    </source>
</evidence>
<dbReference type="AlphaFoldDB" id="A0A2X4UWG2"/>
<dbReference type="InterPro" id="IPR017937">
    <property type="entry name" value="Thioredoxin_CS"/>
</dbReference>
<dbReference type="GO" id="GO:0005886">
    <property type="term" value="C:plasma membrane"/>
    <property type="evidence" value="ECO:0007669"/>
    <property type="project" value="UniProtKB-SubCell"/>
</dbReference>
<dbReference type="GO" id="GO:0030288">
    <property type="term" value="C:outer membrane-bounded periplasmic space"/>
    <property type="evidence" value="ECO:0007669"/>
    <property type="project" value="InterPro"/>
</dbReference>
<organism evidence="9 10">
    <name type="scientific">Leminorella richardii</name>
    <dbReference type="NCBI Taxonomy" id="158841"/>
    <lineage>
        <taxon>Bacteria</taxon>
        <taxon>Pseudomonadati</taxon>
        <taxon>Pseudomonadota</taxon>
        <taxon>Gammaproteobacteria</taxon>
        <taxon>Enterobacterales</taxon>
        <taxon>Budviciaceae</taxon>
        <taxon>Leminorella</taxon>
    </lineage>
</organism>
<evidence type="ECO:0000256" key="5">
    <source>
        <dbReference type="ARBA" id="ARBA00023157"/>
    </source>
</evidence>
<dbReference type="SUPFAM" id="SSF52833">
    <property type="entry name" value="Thioredoxin-like"/>
    <property type="match status" value="1"/>
</dbReference>
<feature type="domain" description="Thioredoxin" evidence="8">
    <location>
        <begin position="34"/>
        <end position="176"/>
    </location>
</feature>
<proteinExistence type="inferred from homology"/>
<dbReference type="Proteomes" id="UP000249005">
    <property type="component" value="Chromosome 1"/>
</dbReference>
<keyword evidence="6" id="KW-0676">Redox-active center</keyword>
<dbReference type="InterPro" id="IPR004799">
    <property type="entry name" value="Periplasmic_diS_OxRdtase_DsbE"/>
</dbReference>
<dbReference type="KEGG" id="lri:NCTC12151_03522"/>
<evidence type="ECO:0000256" key="2">
    <source>
        <dbReference type="ARBA" id="ARBA00007758"/>
    </source>
</evidence>
<dbReference type="GO" id="GO:0015036">
    <property type="term" value="F:disulfide oxidoreductase activity"/>
    <property type="evidence" value="ECO:0007669"/>
    <property type="project" value="InterPro"/>
</dbReference>
<dbReference type="InterPro" id="IPR013766">
    <property type="entry name" value="Thioredoxin_domain"/>
</dbReference>
<gene>
    <name evidence="9" type="primary">dsbE_2</name>
    <name evidence="9" type="ORF">NCTC12151_03522</name>
</gene>
<dbReference type="GO" id="GO:0017004">
    <property type="term" value="P:cytochrome complex assembly"/>
    <property type="evidence" value="ECO:0007669"/>
    <property type="project" value="UniProtKB-KW"/>
</dbReference>
<evidence type="ECO:0000259" key="8">
    <source>
        <dbReference type="PROSITE" id="PS51352"/>
    </source>
</evidence>
<comment type="similarity">
    <text evidence="2">Belongs to the thioredoxin family. DsbE subfamily.</text>
</comment>
<protein>
    <recommendedName>
        <fullName evidence="3">Thiol:disulfide interchange protein DsbE</fullName>
    </recommendedName>
    <alternativeName>
        <fullName evidence="7">Cytochrome c biogenesis protein CcmG</fullName>
    </alternativeName>
</protein>